<evidence type="ECO:0000313" key="2">
    <source>
        <dbReference type="Proteomes" id="UP001165960"/>
    </source>
</evidence>
<dbReference type="EMBL" id="QTSX02003797">
    <property type="protein sequence ID" value="KAJ9068058.1"/>
    <property type="molecule type" value="Genomic_DNA"/>
</dbReference>
<name>A0ACC2T0D9_9FUNG</name>
<protein>
    <submittedName>
        <fullName evidence="1">Uncharacterized protein</fullName>
    </submittedName>
</protein>
<gene>
    <name evidence="1" type="ORF">DSO57_1032634</name>
</gene>
<sequence>MRKFNKLEDEEKEDEEDVNGGLGLHKEESSSLQKKKNPSWMKRSKEQPVSFCSARGETSMGSDVPMLNRTQ</sequence>
<reference evidence="1" key="1">
    <citation type="submission" date="2022-04" db="EMBL/GenBank/DDBJ databases">
        <title>Genome of the entomopathogenic fungus Entomophthora muscae.</title>
        <authorList>
            <person name="Elya C."/>
            <person name="Lovett B.R."/>
            <person name="Lee E."/>
            <person name="Macias A.M."/>
            <person name="Hajek A.E."/>
            <person name="De Bivort B.L."/>
            <person name="Kasson M.T."/>
            <person name="De Fine Licht H.H."/>
            <person name="Stajich J.E."/>
        </authorList>
    </citation>
    <scope>NUCLEOTIDE SEQUENCE</scope>
    <source>
        <strain evidence="1">Berkeley</strain>
    </source>
</reference>
<organism evidence="1 2">
    <name type="scientific">Entomophthora muscae</name>
    <dbReference type="NCBI Taxonomy" id="34485"/>
    <lineage>
        <taxon>Eukaryota</taxon>
        <taxon>Fungi</taxon>
        <taxon>Fungi incertae sedis</taxon>
        <taxon>Zoopagomycota</taxon>
        <taxon>Entomophthoromycotina</taxon>
        <taxon>Entomophthoromycetes</taxon>
        <taxon>Entomophthorales</taxon>
        <taxon>Entomophthoraceae</taxon>
        <taxon>Entomophthora</taxon>
    </lineage>
</organism>
<keyword evidence="2" id="KW-1185">Reference proteome</keyword>
<evidence type="ECO:0000313" key="1">
    <source>
        <dbReference type="EMBL" id="KAJ9068058.1"/>
    </source>
</evidence>
<dbReference type="Proteomes" id="UP001165960">
    <property type="component" value="Unassembled WGS sequence"/>
</dbReference>
<comment type="caution">
    <text evidence="1">The sequence shown here is derived from an EMBL/GenBank/DDBJ whole genome shotgun (WGS) entry which is preliminary data.</text>
</comment>
<accession>A0ACC2T0D9</accession>
<proteinExistence type="predicted"/>